<evidence type="ECO:0000313" key="2">
    <source>
        <dbReference type="EMBL" id="KRH76181.1"/>
    </source>
</evidence>
<accession>A0A0R0LHI9</accession>
<dbReference type="InParanoid" id="A0A0R0LHI9"/>
<reference evidence="3" key="2">
    <citation type="submission" date="2018-02" db="UniProtKB">
        <authorList>
            <consortium name="EnsemblPlants"/>
        </authorList>
    </citation>
    <scope>IDENTIFICATION</scope>
    <source>
        <strain evidence="3">Williams 82</strain>
    </source>
</reference>
<protein>
    <submittedName>
        <fullName evidence="2 3">Uncharacterized protein</fullName>
    </submittedName>
</protein>
<sequence length="129" mass="15143">MHQKLNDLVYVRCNLRLQQRNRLRQQNHDPINLETLDDHSNWVLEESPLFLTHEEVETLRNDLANMSIQSTSDDIYKSNMDEYEDDDVSQPPDNTMEDVNPNESNIGEESHSFDEEGLPEVYPTLSPWI</sequence>
<keyword evidence="4" id="KW-1185">Reference proteome</keyword>
<dbReference type="EnsemblPlants" id="KRH76181">
    <property type="protein sequence ID" value="KRH76181"/>
    <property type="gene ID" value="GLYMA_01G137400"/>
</dbReference>
<dbReference type="Proteomes" id="UP000008827">
    <property type="component" value="Chromosome 1"/>
</dbReference>
<dbReference type="EMBL" id="CM000834">
    <property type="protein sequence ID" value="KRH76181.1"/>
    <property type="molecule type" value="Genomic_DNA"/>
</dbReference>
<dbReference type="AlphaFoldDB" id="A0A0R0LHI9"/>
<dbReference type="OrthoDB" id="1414908at2759"/>
<feature type="region of interest" description="Disordered" evidence="1">
    <location>
        <begin position="77"/>
        <end position="129"/>
    </location>
</feature>
<evidence type="ECO:0000313" key="4">
    <source>
        <dbReference type="Proteomes" id="UP000008827"/>
    </source>
</evidence>
<dbReference type="Gramene" id="KRH76181">
    <property type="protein sequence ID" value="KRH76181"/>
    <property type="gene ID" value="GLYMA_01G137400"/>
</dbReference>
<organism evidence="2">
    <name type="scientific">Glycine max</name>
    <name type="common">Soybean</name>
    <name type="synonym">Glycine hispida</name>
    <dbReference type="NCBI Taxonomy" id="3847"/>
    <lineage>
        <taxon>Eukaryota</taxon>
        <taxon>Viridiplantae</taxon>
        <taxon>Streptophyta</taxon>
        <taxon>Embryophyta</taxon>
        <taxon>Tracheophyta</taxon>
        <taxon>Spermatophyta</taxon>
        <taxon>Magnoliopsida</taxon>
        <taxon>eudicotyledons</taxon>
        <taxon>Gunneridae</taxon>
        <taxon>Pentapetalae</taxon>
        <taxon>rosids</taxon>
        <taxon>fabids</taxon>
        <taxon>Fabales</taxon>
        <taxon>Fabaceae</taxon>
        <taxon>Papilionoideae</taxon>
        <taxon>50 kb inversion clade</taxon>
        <taxon>NPAAA clade</taxon>
        <taxon>indigoferoid/millettioid clade</taxon>
        <taxon>Phaseoleae</taxon>
        <taxon>Glycine</taxon>
        <taxon>Glycine subgen. Soja</taxon>
    </lineage>
</organism>
<proteinExistence type="predicted"/>
<evidence type="ECO:0000313" key="3">
    <source>
        <dbReference type="EnsemblPlants" id="KRH76181"/>
    </source>
</evidence>
<evidence type="ECO:0000256" key="1">
    <source>
        <dbReference type="SAM" id="MobiDB-lite"/>
    </source>
</evidence>
<gene>
    <name evidence="2" type="ORF">GLYMA_01G137400</name>
</gene>
<reference evidence="2" key="3">
    <citation type="submission" date="2018-07" db="EMBL/GenBank/DDBJ databases">
        <title>WGS assembly of Glycine max.</title>
        <authorList>
            <person name="Schmutz J."/>
            <person name="Cannon S."/>
            <person name="Schlueter J."/>
            <person name="Ma J."/>
            <person name="Mitros T."/>
            <person name="Nelson W."/>
            <person name="Hyten D."/>
            <person name="Song Q."/>
            <person name="Thelen J."/>
            <person name="Cheng J."/>
            <person name="Xu D."/>
            <person name="Hellsten U."/>
            <person name="May G."/>
            <person name="Yu Y."/>
            <person name="Sakurai T."/>
            <person name="Umezawa T."/>
            <person name="Bhattacharyya M."/>
            <person name="Sandhu D."/>
            <person name="Valliyodan B."/>
            <person name="Lindquist E."/>
            <person name="Peto M."/>
            <person name="Grant D."/>
            <person name="Shu S."/>
            <person name="Goodstein D."/>
            <person name="Barry K."/>
            <person name="Futrell-Griggs M."/>
            <person name="Abernathy B."/>
            <person name="Du J."/>
            <person name="Tian Z."/>
            <person name="Zhu L."/>
            <person name="Gill N."/>
            <person name="Joshi T."/>
            <person name="Libault M."/>
            <person name="Sethuraman A."/>
            <person name="Zhang X."/>
            <person name="Shinozaki K."/>
            <person name="Nguyen H."/>
            <person name="Wing R."/>
            <person name="Cregan P."/>
            <person name="Specht J."/>
            <person name="Grimwood J."/>
            <person name="Rokhsar D."/>
            <person name="Stacey G."/>
            <person name="Shoemaker R."/>
            <person name="Jackson S."/>
        </authorList>
    </citation>
    <scope>NUCLEOTIDE SEQUENCE</scope>
    <source>
        <tissue evidence="2">Callus</tissue>
    </source>
</reference>
<reference evidence="2 3" key="1">
    <citation type="journal article" date="2010" name="Nature">
        <title>Genome sequence of the palaeopolyploid soybean.</title>
        <authorList>
            <person name="Schmutz J."/>
            <person name="Cannon S.B."/>
            <person name="Schlueter J."/>
            <person name="Ma J."/>
            <person name="Mitros T."/>
            <person name="Nelson W."/>
            <person name="Hyten D.L."/>
            <person name="Song Q."/>
            <person name="Thelen J.J."/>
            <person name="Cheng J."/>
            <person name="Xu D."/>
            <person name="Hellsten U."/>
            <person name="May G.D."/>
            <person name="Yu Y."/>
            <person name="Sakurai T."/>
            <person name="Umezawa T."/>
            <person name="Bhattacharyya M.K."/>
            <person name="Sandhu D."/>
            <person name="Valliyodan B."/>
            <person name="Lindquist E."/>
            <person name="Peto M."/>
            <person name="Grant D."/>
            <person name="Shu S."/>
            <person name="Goodstein D."/>
            <person name="Barry K."/>
            <person name="Futrell-Griggs M."/>
            <person name="Abernathy B."/>
            <person name="Du J."/>
            <person name="Tian Z."/>
            <person name="Zhu L."/>
            <person name="Gill N."/>
            <person name="Joshi T."/>
            <person name="Libault M."/>
            <person name="Sethuraman A."/>
            <person name="Zhang X.-C."/>
            <person name="Shinozaki K."/>
            <person name="Nguyen H.T."/>
            <person name="Wing R.A."/>
            <person name="Cregan P."/>
            <person name="Specht J."/>
            <person name="Grimwood J."/>
            <person name="Rokhsar D."/>
            <person name="Stacey G."/>
            <person name="Shoemaker R.C."/>
            <person name="Jackson S.A."/>
        </authorList>
    </citation>
    <scope>NUCLEOTIDE SEQUENCE [LARGE SCALE GENOMIC DNA]</scope>
    <source>
        <strain evidence="3">cv. Williams 82</strain>
        <tissue evidence="2">Callus</tissue>
    </source>
</reference>
<name>A0A0R0LHI9_SOYBN</name>